<feature type="transmembrane region" description="Helical" evidence="1">
    <location>
        <begin position="68"/>
        <end position="89"/>
    </location>
</feature>
<accession>A0A1E7LD81</accession>
<keyword evidence="1" id="KW-1133">Transmembrane helix</keyword>
<sequence length="143" mass="15207">MPLLLCSFALTGYAGIRLLDGDVLGVVLWFVGAAVLHDLVLVPLYALADRALRSAAPGTLVRAERINYVRVPAFVSLVLFAVWFPLILGLGGHYAAYTTLDPDVFLGRWLLITASLFAASALCLAARALRTRRAGGATGRGPV</sequence>
<protein>
    <submittedName>
        <fullName evidence="2">Uncharacterized protein</fullName>
    </submittedName>
</protein>
<evidence type="ECO:0000313" key="3">
    <source>
        <dbReference type="Proteomes" id="UP000176005"/>
    </source>
</evidence>
<dbReference type="Proteomes" id="UP000176005">
    <property type="component" value="Unassembled WGS sequence"/>
</dbReference>
<feature type="transmembrane region" description="Helical" evidence="1">
    <location>
        <begin position="109"/>
        <end position="129"/>
    </location>
</feature>
<evidence type="ECO:0000313" key="2">
    <source>
        <dbReference type="EMBL" id="OEV14128.1"/>
    </source>
</evidence>
<dbReference type="PATRIC" id="fig|518642.10.peg.2502"/>
<comment type="caution">
    <text evidence="2">The sequence shown here is derived from an EMBL/GenBank/DDBJ whole genome shotgun (WGS) entry which is preliminary data.</text>
</comment>
<keyword evidence="1" id="KW-0472">Membrane</keyword>
<feature type="transmembrane region" description="Helical" evidence="1">
    <location>
        <begin position="24"/>
        <end position="47"/>
    </location>
</feature>
<keyword evidence="1" id="KW-0812">Transmembrane</keyword>
<keyword evidence="3" id="KW-1185">Reference proteome</keyword>
<dbReference type="AlphaFoldDB" id="A0A1E7LD81"/>
<name>A0A1E7LD81_9ACTN</name>
<proteinExistence type="predicted"/>
<organism evidence="2 3">
    <name type="scientific">Streptomyces nanshensis</name>
    <dbReference type="NCBI Taxonomy" id="518642"/>
    <lineage>
        <taxon>Bacteria</taxon>
        <taxon>Bacillati</taxon>
        <taxon>Actinomycetota</taxon>
        <taxon>Actinomycetes</taxon>
        <taxon>Kitasatosporales</taxon>
        <taxon>Streptomycetaceae</taxon>
        <taxon>Streptomyces</taxon>
    </lineage>
</organism>
<evidence type="ECO:0000256" key="1">
    <source>
        <dbReference type="SAM" id="Phobius"/>
    </source>
</evidence>
<reference evidence="2 3" key="1">
    <citation type="journal article" date="2016" name="Front. Microbiol.">
        <title>Comparative Genomics Analysis of Streptomyces Species Reveals Their Adaptation to the Marine Environment and Their Diversity at the Genomic Level.</title>
        <authorList>
            <person name="Tian X."/>
            <person name="Zhang Z."/>
            <person name="Yang T."/>
            <person name="Chen M."/>
            <person name="Li J."/>
            <person name="Chen F."/>
            <person name="Yang J."/>
            <person name="Li W."/>
            <person name="Zhang B."/>
            <person name="Zhang Z."/>
            <person name="Wu J."/>
            <person name="Zhang C."/>
            <person name="Long L."/>
            <person name="Xiao J."/>
        </authorList>
    </citation>
    <scope>NUCLEOTIDE SEQUENCE [LARGE SCALE GENOMIC DNA]</scope>
    <source>
        <strain evidence="2 3">SCSIO 10429</strain>
    </source>
</reference>
<gene>
    <name evidence="2" type="ORF">AN218_00690</name>
</gene>
<dbReference type="RefSeq" id="WP_070014475.1">
    <property type="nucleotide sequence ID" value="NZ_LJGW01000019.1"/>
</dbReference>
<dbReference type="EMBL" id="LJGW01000019">
    <property type="protein sequence ID" value="OEV14128.1"/>
    <property type="molecule type" value="Genomic_DNA"/>
</dbReference>